<evidence type="ECO:0000256" key="3">
    <source>
        <dbReference type="ARBA" id="ARBA00007880"/>
    </source>
</evidence>
<keyword evidence="5 7" id="KW-0663">Pyridoxal phosphate</keyword>
<sequence>MADSVLTIDLDALTANWRALAAKTPKAECGATVKADAYGLGIARVAPALWAVGCRTFFVAHLDEGIALRAILPEATIHVFNGRRSGTDTEFVLHRLRPVLNTLEDLDAWAALARTREEVLPATLHVDTGMSRLGLDRREAARLIDAPDIARAAHVTTVMSHLARAEDAGDPMNAAQLARFEAVRAVLPGVAGSLANTGGVLLGPAYQQDLMRPGIGLYGGEPFVAAEPVVTLGARILQVREIDAGETVGYGATWTAARPSRIATVACGYADGYIRAAGNRAHGRLAGVDVPMVGRVSMDLITFDVTDVPAQTAHPGALIEMFGPGVRIDRAADAAGTIAYEFLTRLGDRFERIYSGGHGGTGDARP</sequence>
<dbReference type="PANTHER" id="PTHR30511">
    <property type="entry name" value="ALANINE RACEMASE"/>
    <property type="match status" value="1"/>
</dbReference>
<dbReference type="Gene3D" id="3.20.20.10">
    <property type="entry name" value="Alanine racemase"/>
    <property type="match status" value="1"/>
</dbReference>
<dbReference type="RefSeq" id="WP_269331572.1">
    <property type="nucleotide sequence ID" value="NZ_JAMZFT010000001.1"/>
</dbReference>
<keyword evidence="6 7" id="KW-0413">Isomerase</keyword>
<dbReference type="EMBL" id="JAMZFT010000001">
    <property type="protein sequence ID" value="MCP1335634.1"/>
    <property type="molecule type" value="Genomic_DNA"/>
</dbReference>
<feature type="binding site" evidence="7 9">
    <location>
        <position position="132"/>
    </location>
    <ligand>
        <name>substrate</name>
    </ligand>
</feature>
<dbReference type="Gene3D" id="2.40.37.10">
    <property type="entry name" value="Lyase, Ornithine Decarboxylase, Chain A, domain 1"/>
    <property type="match status" value="1"/>
</dbReference>
<dbReference type="NCBIfam" id="TIGR00492">
    <property type="entry name" value="alr"/>
    <property type="match status" value="1"/>
</dbReference>
<dbReference type="SMART" id="SM01005">
    <property type="entry name" value="Ala_racemase_C"/>
    <property type="match status" value="1"/>
</dbReference>
<evidence type="ECO:0000313" key="12">
    <source>
        <dbReference type="Proteomes" id="UP001055804"/>
    </source>
</evidence>
<dbReference type="AlphaFoldDB" id="A0A9J6PHS9"/>
<evidence type="ECO:0000259" key="10">
    <source>
        <dbReference type="SMART" id="SM01005"/>
    </source>
</evidence>
<dbReference type="InterPro" id="IPR009006">
    <property type="entry name" value="Ala_racemase/Decarboxylase_C"/>
</dbReference>
<feature type="modified residue" description="N6-(pyridoxal phosphate)lysine" evidence="7 8">
    <location>
        <position position="34"/>
    </location>
</feature>
<dbReference type="Pfam" id="PF00842">
    <property type="entry name" value="Ala_racemase_C"/>
    <property type="match status" value="1"/>
</dbReference>
<comment type="caution">
    <text evidence="11">The sequence shown here is derived from an EMBL/GenBank/DDBJ whole genome shotgun (WGS) entry which is preliminary data.</text>
</comment>
<dbReference type="SUPFAM" id="SSF50621">
    <property type="entry name" value="Alanine racemase C-terminal domain-like"/>
    <property type="match status" value="1"/>
</dbReference>
<dbReference type="EC" id="5.1.1.1" evidence="4 7"/>
<evidence type="ECO:0000256" key="2">
    <source>
        <dbReference type="ARBA" id="ARBA00001933"/>
    </source>
</evidence>
<comment type="catalytic activity">
    <reaction evidence="1 7">
        <text>L-alanine = D-alanine</text>
        <dbReference type="Rhea" id="RHEA:20249"/>
        <dbReference type="ChEBI" id="CHEBI:57416"/>
        <dbReference type="ChEBI" id="CHEBI:57972"/>
        <dbReference type="EC" id="5.1.1.1"/>
    </reaction>
</comment>
<comment type="cofactor">
    <cofactor evidence="2 7 8">
        <name>pyridoxal 5'-phosphate</name>
        <dbReference type="ChEBI" id="CHEBI:597326"/>
    </cofactor>
</comment>
<accession>A0A9J6PHS9</accession>
<dbReference type="GO" id="GO:0008784">
    <property type="term" value="F:alanine racemase activity"/>
    <property type="evidence" value="ECO:0007669"/>
    <property type="project" value="UniProtKB-UniRule"/>
</dbReference>
<dbReference type="InterPro" id="IPR011079">
    <property type="entry name" value="Ala_racemase_C"/>
</dbReference>
<evidence type="ECO:0000256" key="6">
    <source>
        <dbReference type="ARBA" id="ARBA00023235"/>
    </source>
</evidence>
<feature type="domain" description="Alanine racemase C-terminal" evidence="10">
    <location>
        <begin position="229"/>
        <end position="355"/>
    </location>
</feature>
<evidence type="ECO:0000256" key="1">
    <source>
        <dbReference type="ARBA" id="ARBA00000316"/>
    </source>
</evidence>
<feature type="active site" description="Proton acceptor; specific for L-alanine" evidence="7">
    <location>
        <position position="250"/>
    </location>
</feature>
<feature type="binding site" evidence="7 9">
    <location>
        <position position="298"/>
    </location>
    <ligand>
        <name>substrate</name>
    </ligand>
</feature>
<dbReference type="InterPro" id="IPR000821">
    <property type="entry name" value="Ala_racemase"/>
</dbReference>
<dbReference type="InterPro" id="IPR001608">
    <property type="entry name" value="Ala_racemase_N"/>
</dbReference>
<evidence type="ECO:0000256" key="4">
    <source>
        <dbReference type="ARBA" id="ARBA00013089"/>
    </source>
</evidence>
<comment type="function">
    <text evidence="7">Catalyzes the interconversion of L-alanine and D-alanine. May also act on other amino acids.</text>
</comment>
<dbReference type="GO" id="GO:0030170">
    <property type="term" value="F:pyridoxal phosphate binding"/>
    <property type="evidence" value="ECO:0007669"/>
    <property type="project" value="UniProtKB-UniRule"/>
</dbReference>
<evidence type="ECO:0000313" key="11">
    <source>
        <dbReference type="EMBL" id="MCP1335634.1"/>
    </source>
</evidence>
<evidence type="ECO:0000256" key="7">
    <source>
        <dbReference type="HAMAP-Rule" id="MF_01201"/>
    </source>
</evidence>
<evidence type="ECO:0000256" key="9">
    <source>
        <dbReference type="PIRSR" id="PIRSR600821-52"/>
    </source>
</evidence>
<evidence type="ECO:0000256" key="8">
    <source>
        <dbReference type="PIRSR" id="PIRSR600821-50"/>
    </source>
</evidence>
<evidence type="ECO:0000256" key="5">
    <source>
        <dbReference type="ARBA" id="ARBA00022898"/>
    </source>
</evidence>
<organism evidence="11 12">
    <name type="scientific">Futiania mangrovi</name>
    <dbReference type="NCBI Taxonomy" id="2959716"/>
    <lineage>
        <taxon>Bacteria</taxon>
        <taxon>Pseudomonadati</taxon>
        <taxon>Pseudomonadota</taxon>
        <taxon>Alphaproteobacteria</taxon>
        <taxon>Futianiales</taxon>
        <taxon>Futianiaceae</taxon>
        <taxon>Futiania</taxon>
    </lineage>
</organism>
<dbReference type="CDD" id="cd00430">
    <property type="entry name" value="PLPDE_III_AR"/>
    <property type="match status" value="1"/>
</dbReference>
<gene>
    <name evidence="11" type="primary">alr</name>
    <name evidence="11" type="ORF">NJQ99_04360</name>
</gene>
<reference evidence="11" key="1">
    <citation type="submission" date="2022-06" db="EMBL/GenBank/DDBJ databases">
        <title>Isolation and Genomics of Futiania mangrovii gen. nov., sp. nov., a Rare and Metabolically-versatile member in the Class Alphaproteobacteria.</title>
        <authorList>
            <person name="Liu L."/>
            <person name="Huang W.-C."/>
            <person name="Pan J."/>
            <person name="Li J."/>
            <person name="Huang Y."/>
            <person name="Du H."/>
            <person name="Liu Y."/>
            <person name="Li M."/>
        </authorList>
    </citation>
    <scope>NUCLEOTIDE SEQUENCE</scope>
    <source>
        <strain evidence="11">FT118</strain>
    </source>
</reference>
<dbReference type="Pfam" id="PF01168">
    <property type="entry name" value="Ala_racemase_N"/>
    <property type="match status" value="1"/>
</dbReference>
<keyword evidence="12" id="KW-1185">Reference proteome</keyword>
<protein>
    <recommendedName>
        <fullName evidence="4 7">Alanine racemase</fullName>
        <ecNumber evidence="4 7">5.1.1.1</ecNumber>
    </recommendedName>
</protein>
<proteinExistence type="inferred from homology"/>
<comment type="pathway">
    <text evidence="7">Amino-acid biosynthesis; D-alanine biosynthesis; D-alanine from L-alanine: step 1/1.</text>
</comment>
<dbReference type="GO" id="GO:0005829">
    <property type="term" value="C:cytosol"/>
    <property type="evidence" value="ECO:0007669"/>
    <property type="project" value="TreeGrafter"/>
</dbReference>
<feature type="active site" description="Proton acceptor; specific for D-alanine" evidence="7">
    <location>
        <position position="34"/>
    </location>
</feature>
<dbReference type="PANTHER" id="PTHR30511:SF0">
    <property type="entry name" value="ALANINE RACEMASE, CATABOLIC-RELATED"/>
    <property type="match status" value="1"/>
</dbReference>
<dbReference type="GO" id="GO:0030632">
    <property type="term" value="P:D-alanine biosynthetic process"/>
    <property type="evidence" value="ECO:0007669"/>
    <property type="project" value="UniProtKB-UniRule"/>
</dbReference>
<dbReference type="SUPFAM" id="SSF51419">
    <property type="entry name" value="PLP-binding barrel"/>
    <property type="match status" value="1"/>
</dbReference>
<dbReference type="PRINTS" id="PR00992">
    <property type="entry name" value="ALARACEMASE"/>
</dbReference>
<dbReference type="InterPro" id="IPR029066">
    <property type="entry name" value="PLP-binding_barrel"/>
</dbReference>
<dbReference type="InterPro" id="IPR020622">
    <property type="entry name" value="Ala_racemase_pyridoxalP-BS"/>
</dbReference>
<name>A0A9J6PHS9_9PROT</name>
<comment type="similarity">
    <text evidence="3 7">Belongs to the alanine racemase family.</text>
</comment>
<dbReference type="PROSITE" id="PS00395">
    <property type="entry name" value="ALANINE_RACEMASE"/>
    <property type="match status" value="1"/>
</dbReference>
<dbReference type="Proteomes" id="UP001055804">
    <property type="component" value="Unassembled WGS sequence"/>
</dbReference>
<dbReference type="HAMAP" id="MF_01201">
    <property type="entry name" value="Ala_racemase"/>
    <property type="match status" value="1"/>
</dbReference>